<reference evidence="1" key="1">
    <citation type="journal article" date="2023" name="Int. J. Syst. Evol. Microbiol.">
        <title>Sinisalibacter aestuarii sp. nov., isolated from estuarine sediment of the Arakawa River.</title>
        <authorList>
            <person name="Arafat S.T."/>
            <person name="Hirano S."/>
            <person name="Sato A."/>
            <person name="Takeuchi K."/>
            <person name="Yasuda T."/>
            <person name="Terahara T."/>
            <person name="Hamada M."/>
            <person name="Kobayashi T."/>
        </authorList>
    </citation>
    <scope>NUCLEOTIDE SEQUENCE</scope>
    <source>
        <strain evidence="1">B-399</strain>
    </source>
</reference>
<sequence length="65" mass="6637">MSGGKNTDGATVQVVPGVRLSGCGAGSSPLRMRDNVGTPATADLDMRLVGHGLAFVWTFECGNNS</sequence>
<protein>
    <submittedName>
        <fullName evidence="1">Uncharacterized protein</fullName>
    </submittedName>
</protein>
<proteinExistence type="predicted"/>
<comment type="caution">
    <text evidence="1">The sequence shown here is derived from an EMBL/GenBank/DDBJ whole genome shotgun (WGS) entry which is preliminary data.</text>
</comment>
<dbReference type="EMBL" id="BROH01000010">
    <property type="protein sequence ID" value="GKY89261.1"/>
    <property type="molecule type" value="Genomic_DNA"/>
</dbReference>
<evidence type="ECO:0000313" key="1">
    <source>
        <dbReference type="EMBL" id="GKY89261.1"/>
    </source>
</evidence>
<organism evidence="1 2">
    <name type="scientific">Sinisalibacter aestuarii</name>
    <dbReference type="NCBI Taxonomy" id="2949426"/>
    <lineage>
        <taxon>Bacteria</taxon>
        <taxon>Pseudomonadati</taxon>
        <taxon>Pseudomonadota</taxon>
        <taxon>Alphaproteobacteria</taxon>
        <taxon>Rhodobacterales</taxon>
        <taxon>Roseobacteraceae</taxon>
        <taxon>Sinisalibacter</taxon>
    </lineage>
</organism>
<gene>
    <name evidence="1" type="ORF">STA1M1_31300</name>
</gene>
<accession>A0ABQ5LYB9</accession>
<keyword evidence="2" id="KW-1185">Reference proteome</keyword>
<name>A0ABQ5LYB9_9RHOB</name>
<dbReference type="Proteomes" id="UP001144205">
    <property type="component" value="Unassembled WGS sequence"/>
</dbReference>
<evidence type="ECO:0000313" key="2">
    <source>
        <dbReference type="Proteomes" id="UP001144205"/>
    </source>
</evidence>